<evidence type="ECO:0000313" key="2">
    <source>
        <dbReference type="EMBL" id="KAJ7734288.1"/>
    </source>
</evidence>
<dbReference type="AlphaFoldDB" id="A0AAD7I3G6"/>
<keyword evidence="3" id="KW-1185">Reference proteome</keyword>
<dbReference type="Proteomes" id="UP001215598">
    <property type="component" value="Unassembled WGS sequence"/>
</dbReference>
<evidence type="ECO:0000313" key="3">
    <source>
        <dbReference type="Proteomes" id="UP001215598"/>
    </source>
</evidence>
<feature type="transmembrane region" description="Helical" evidence="1">
    <location>
        <begin position="115"/>
        <end position="137"/>
    </location>
</feature>
<sequence length="216" mass="23438">MRTLILNAIFFLTFFLLMFAPALLILYPNPYTAALAWVSDKLMQGFTSAASYFAVRAAYALASRACKRLNNAPTPSQAPTATPSDLEAGTLRGDEIVLELEAATASSPTSPPLEISIIGLIFMLVPCAGLVGYQFWWLGIVSAEKPALENLSAALSYLLGGWVVVFGFWLVTVLAVWVQNRKLIATPSALVKTYFEDTLPEEEARAGANKEVVEQT</sequence>
<evidence type="ECO:0000256" key="1">
    <source>
        <dbReference type="SAM" id="Phobius"/>
    </source>
</evidence>
<proteinExistence type="predicted"/>
<accession>A0AAD7I3G6</accession>
<gene>
    <name evidence="2" type="ORF">B0H16DRAFT_1578155</name>
</gene>
<name>A0AAD7I3G6_9AGAR</name>
<comment type="caution">
    <text evidence="2">The sequence shown here is derived from an EMBL/GenBank/DDBJ whole genome shotgun (WGS) entry which is preliminary data.</text>
</comment>
<feature type="transmembrane region" description="Helical" evidence="1">
    <location>
        <begin position="42"/>
        <end position="62"/>
    </location>
</feature>
<feature type="transmembrane region" description="Helical" evidence="1">
    <location>
        <begin position="5"/>
        <end position="27"/>
    </location>
</feature>
<organism evidence="2 3">
    <name type="scientific">Mycena metata</name>
    <dbReference type="NCBI Taxonomy" id="1033252"/>
    <lineage>
        <taxon>Eukaryota</taxon>
        <taxon>Fungi</taxon>
        <taxon>Dikarya</taxon>
        <taxon>Basidiomycota</taxon>
        <taxon>Agaricomycotina</taxon>
        <taxon>Agaricomycetes</taxon>
        <taxon>Agaricomycetidae</taxon>
        <taxon>Agaricales</taxon>
        <taxon>Marasmiineae</taxon>
        <taxon>Mycenaceae</taxon>
        <taxon>Mycena</taxon>
    </lineage>
</organism>
<protein>
    <submittedName>
        <fullName evidence="2">Uncharacterized protein</fullName>
    </submittedName>
</protein>
<dbReference type="EMBL" id="JARKIB010000133">
    <property type="protein sequence ID" value="KAJ7734288.1"/>
    <property type="molecule type" value="Genomic_DNA"/>
</dbReference>
<reference evidence="2" key="1">
    <citation type="submission" date="2023-03" db="EMBL/GenBank/DDBJ databases">
        <title>Massive genome expansion in bonnet fungi (Mycena s.s.) driven by repeated elements and novel gene families across ecological guilds.</title>
        <authorList>
            <consortium name="Lawrence Berkeley National Laboratory"/>
            <person name="Harder C.B."/>
            <person name="Miyauchi S."/>
            <person name="Viragh M."/>
            <person name="Kuo A."/>
            <person name="Thoen E."/>
            <person name="Andreopoulos B."/>
            <person name="Lu D."/>
            <person name="Skrede I."/>
            <person name="Drula E."/>
            <person name="Henrissat B."/>
            <person name="Morin E."/>
            <person name="Kohler A."/>
            <person name="Barry K."/>
            <person name="LaButti K."/>
            <person name="Morin E."/>
            <person name="Salamov A."/>
            <person name="Lipzen A."/>
            <person name="Mereny Z."/>
            <person name="Hegedus B."/>
            <person name="Baldrian P."/>
            <person name="Stursova M."/>
            <person name="Weitz H."/>
            <person name="Taylor A."/>
            <person name="Grigoriev I.V."/>
            <person name="Nagy L.G."/>
            <person name="Martin F."/>
            <person name="Kauserud H."/>
        </authorList>
    </citation>
    <scope>NUCLEOTIDE SEQUENCE</scope>
    <source>
        <strain evidence="2">CBHHK182m</strain>
    </source>
</reference>
<keyword evidence="1" id="KW-0812">Transmembrane</keyword>
<keyword evidence="1" id="KW-0472">Membrane</keyword>
<keyword evidence="1" id="KW-1133">Transmembrane helix</keyword>
<feature type="transmembrane region" description="Helical" evidence="1">
    <location>
        <begin position="157"/>
        <end position="178"/>
    </location>
</feature>